<proteinExistence type="predicted"/>
<gene>
    <name evidence="2" type="ORF">PMG11_09544</name>
</gene>
<dbReference type="GO" id="GO:0004525">
    <property type="term" value="F:ribonuclease III activity"/>
    <property type="evidence" value="ECO:0007669"/>
    <property type="project" value="InterPro"/>
</dbReference>
<reference evidence="3" key="1">
    <citation type="journal article" date="2015" name="Genome Announc.">
        <title>Draft genome sequence of the fungus Penicillium brasilianum MG11.</title>
        <authorList>
            <person name="Horn F."/>
            <person name="Linde J."/>
            <person name="Mattern D.J."/>
            <person name="Walther G."/>
            <person name="Guthke R."/>
            <person name="Brakhage A.A."/>
            <person name="Valiante V."/>
        </authorList>
    </citation>
    <scope>NUCLEOTIDE SEQUENCE [LARGE SCALE GENOMIC DNA]</scope>
    <source>
        <strain evidence="3">MG11</strain>
    </source>
</reference>
<sequence length="148" mass="16290">MPMLTTAERIHAVELIINYEFHDKALLREALEAAGAALAREGNKRKALIGDAALRLVLYELGYEDEASTRDMTNAQNTRATNENLAQIGFSLGLNVYLHLNPAAQGVVPGRLMATTIEAIIGAVYLDSNRDLMAIRRLILHLRIPPTL</sequence>
<dbReference type="SUPFAM" id="SSF69065">
    <property type="entry name" value="RNase III domain-like"/>
    <property type="match status" value="1"/>
</dbReference>
<evidence type="ECO:0000259" key="1">
    <source>
        <dbReference type="PROSITE" id="PS50142"/>
    </source>
</evidence>
<dbReference type="OrthoDB" id="67027at2759"/>
<name>A0A0F7TWI3_PENBI</name>
<dbReference type="InterPro" id="IPR036389">
    <property type="entry name" value="RNase_III_sf"/>
</dbReference>
<protein>
    <recommendedName>
        <fullName evidence="1">RNase III domain-containing protein</fullName>
    </recommendedName>
</protein>
<dbReference type="STRING" id="104259.A0A0F7TWI3"/>
<evidence type="ECO:0000313" key="3">
    <source>
        <dbReference type="Proteomes" id="UP000042958"/>
    </source>
</evidence>
<organism evidence="2 3">
    <name type="scientific">Penicillium brasilianum</name>
    <dbReference type="NCBI Taxonomy" id="104259"/>
    <lineage>
        <taxon>Eukaryota</taxon>
        <taxon>Fungi</taxon>
        <taxon>Dikarya</taxon>
        <taxon>Ascomycota</taxon>
        <taxon>Pezizomycotina</taxon>
        <taxon>Eurotiomycetes</taxon>
        <taxon>Eurotiomycetidae</taxon>
        <taxon>Eurotiales</taxon>
        <taxon>Aspergillaceae</taxon>
        <taxon>Penicillium</taxon>
    </lineage>
</organism>
<evidence type="ECO:0000313" key="2">
    <source>
        <dbReference type="EMBL" id="CEJ60994.1"/>
    </source>
</evidence>
<dbReference type="EMBL" id="CDHK01000009">
    <property type="protein sequence ID" value="CEJ60994.1"/>
    <property type="molecule type" value="Genomic_DNA"/>
</dbReference>
<feature type="domain" description="RNase III" evidence="1">
    <location>
        <begin position="10"/>
        <end position="129"/>
    </location>
</feature>
<dbReference type="Proteomes" id="UP000042958">
    <property type="component" value="Unassembled WGS sequence"/>
</dbReference>
<dbReference type="GO" id="GO:0006396">
    <property type="term" value="P:RNA processing"/>
    <property type="evidence" value="ECO:0007669"/>
    <property type="project" value="InterPro"/>
</dbReference>
<dbReference type="Pfam" id="PF00636">
    <property type="entry name" value="Ribonuclease_3"/>
    <property type="match status" value="1"/>
</dbReference>
<dbReference type="AlphaFoldDB" id="A0A0F7TWI3"/>
<keyword evidence="3" id="KW-1185">Reference proteome</keyword>
<dbReference type="SMART" id="SM00535">
    <property type="entry name" value="RIBOc"/>
    <property type="match status" value="1"/>
</dbReference>
<dbReference type="PROSITE" id="PS50142">
    <property type="entry name" value="RNASE_3_2"/>
    <property type="match status" value="1"/>
</dbReference>
<dbReference type="InterPro" id="IPR000999">
    <property type="entry name" value="RNase_III_dom"/>
</dbReference>
<accession>A0A0F7TWI3</accession>
<dbReference type="Gene3D" id="1.10.1520.10">
    <property type="entry name" value="Ribonuclease III domain"/>
    <property type="match status" value="1"/>
</dbReference>
<dbReference type="CDD" id="cd00593">
    <property type="entry name" value="RIBOc"/>
    <property type="match status" value="1"/>
</dbReference>